<feature type="transmembrane region" description="Helical" evidence="6">
    <location>
        <begin position="381"/>
        <end position="403"/>
    </location>
</feature>
<feature type="transmembrane region" description="Helical" evidence="6">
    <location>
        <begin position="20"/>
        <end position="38"/>
    </location>
</feature>
<dbReference type="AlphaFoldDB" id="A0A1M6RA61"/>
<evidence type="ECO:0000256" key="5">
    <source>
        <dbReference type="ARBA" id="ARBA00023136"/>
    </source>
</evidence>
<feature type="transmembrane region" description="Helical" evidence="6">
    <location>
        <begin position="440"/>
        <end position="463"/>
    </location>
</feature>
<organism evidence="7 8">
    <name type="scientific">Xylanibacter ruminicola</name>
    <name type="common">Prevotella ruminicola</name>
    <dbReference type="NCBI Taxonomy" id="839"/>
    <lineage>
        <taxon>Bacteria</taxon>
        <taxon>Pseudomonadati</taxon>
        <taxon>Bacteroidota</taxon>
        <taxon>Bacteroidia</taxon>
        <taxon>Bacteroidales</taxon>
        <taxon>Prevotellaceae</taxon>
        <taxon>Xylanibacter</taxon>
    </lineage>
</organism>
<feature type="transmembrane region" description="Helical" evidence="6">
    <location>
        <begin position="129"/>
        <end position="151"/>
    </location>
</feature>
<keyword evidence="2" id="KW-1003">Cell membrane</keyword>
<evidence type="ECO:0000256" key="2">
    <source>
        <dbReference type="ARBA" id="ARBA00022475"/>
    </source>
</evidence>
<feature type="transmembrane region" description="Helical" evidence="6">
    <location>
        <begin position="231"/>
        <end position="251"/>
    </location>
</feature>
<protein>
    <submittedName>
        <fullName evidence="7">Na+-driven multidrug efflux pump</fullName>
    </submittedName>
</protein>
<feature type="transmembrane region" description="Helical" evidence="6">
    <location>
        <begin position="257"/>
        <end position="278"/>
    </location>
</feature>
<keyword evidence="3 6" id="KW-0812">Transmembrane</keyword>
<feature type="transmembrane region" description="Helical" evidence="6">
    <location>
        <begin position="475"/>
        <end position="496"/>
    </location>
</feature>
<feature type="transmembrane region" description="Helical" evidence="6">
    <location>
        <begin position="50"/>
        <end position="70"/>
    </location>
</feature>
<evidence type="ECO:0000256" key="1">
    <source>
        <dbReference type="ARBA" id="ARBA00004651"/>
    </source>
</evidence>
<feature type="transmembrane region" description="Helical" evidence="6">
    <location>
        <begin position="348"/>
        <end position="369"/>
    </location>
</feature>
<evidence type="ECO:0000313" key="7">
    <source>
        <dbReference type="EMBL" id="SHK29365.1"/>
    </source>
</evidence>
<dbReference type="RefSeq" id="WP_073203820.1">
    <property type="nucleotide sequence ID" value="NZ_FRBD01000001.1"/>
</dbReference>
<evidence type="ECO:0000256" key="3">
    <source>
        <dbReference type="ARBA" id="ARBA00022692"/>
    </source>
</evidence>
<feature type="transmembrane region" description="Helical" evidence="6">
    <location>
        <begin position="90"/>
        <end position="117"/>
    </location>
</feature>
<accession>A0A1M6RA61</accession>
<feature type="transmembrane region" description="Helical" evidence="6">
    <location>
        <begin position="318"/>
        <end position="342"/>
    </location>
</feature>
<evidence type="ECO:0000256" key="6">
    <source>
        <dbReference type="SAM" id="Phobius"/>
    </source>
</evidence>
<dbReference type="EMBL" id="FRBD01000001">
    <property type="protein sequence ID" value="SHK29365.1"/>
    <property type="molecule type" value="Genomic_DNA"/>
</dbReference>
<dbReference type="Proteomes" id="UP000184130">
    <property type="component" value="Unassembled WGS sequence"/>
</dbReference>
<reference evidence="7 8" key="1">
    <citation type="submission" date="2016-11" db="EMBL/GenBank/DDBJ databases">
        <authorList>
            <person name="Jaros S."/>
            <person name="Januszkiewicz K."/>
            <person name="Wedrychowicz H."/>
        </authorList>
    </citation>
    <scope>NUCLEOTIDE SEQUENCE [LARGE SCALE GENOMIC DNA]</scope>
    <source>
        <strain evidence="7 8">KHT3</strain>
    </source>
</reference>
<dbReference type="GO" id="GO:0005886">
    <property type="term" value="C:plasma membrane"/>
    <property type="evidence" value="ECO:0007669"/>
    <property type="project" value="UniProtKB-SubCell"/>
</dbReference>
<dbReference type="OrthoDB" id="5365632at2"/>
<evidence type="ECO:0000313" key="8">
    <source>
        <dbReference type="Proteomes" id="UP000184130"/>
    </source>
</evidence>
<feature type="transmembrane region" description="Helical" evidence="6">
    <location>
        <begin position="409"/>
        <end position="428"/>
    </location>
</feature>
<sequence>MAHKISASSNKRLAKNTILLYMRTVVVMIISIFTSRVILQSLGIDDYGTYHVIGGFVAMFSMLGGTLVTATQRFINVELGKKEDGNPNEVFCTAMGIHIALAAVLLLALETFGLWFLNCKMNIPEGRMFAANVVFQCSILAFLLNIICMPYNAIIIAYERMKAFAYISLYDVIVKLLISYALFMFLYDRLIIYAVLLLVLAISERSIYSIYCRKNFPEESKFRIVRDKQAYIRQTSFAGYTFLGSFAAILSNHGVNIVLNLFCGVAVNAAHAISMQVFHAVSKFVNDFTVALNPQIVKTYAAGELDKSMELVYRGAKFSYYLMFLFSVPIIFLTPEILKLWLGHYPEYTIIFVRLTLIYGLVTVLSKTLTTQILATGIMRTNAFIIGGLRILILPLSYLVLWLGYEAYMVYYVMIVIDGISIFTRLFILKSITGVRIMGYVKNVLLPVMFVSIPSVVSCYIVWKLMPSTMLYDALFIFASLGVCTMLIATIGMSLAERQMAMSGLRKIARKVN</sequence>
<comment type="subcellular location">
    <subcellularLocation>
        <location evidence="1">Cell membrane</location>
        <topology evidence="1">Multi-pass membrane protein</topology>
    </subcellularLocation>
</comment>
<name>A0A1M6RA61_XYLRU</name>
<dbReference type="InterPro" id="IPR050833">
    <property type="entry name" value="Poly_Biosynth_Transport"/>
</dbReference>
<gene>
    <name evidence="7" type="ORF">SAMN05216463_101159</name>
</gene>
<dbReference type="PANTHER" id="PTHR30250:SF26">
    <property type="entry name" value="PSMA PROTEIN"/>
    <property type="match status" value="1"/>
</dbReference>
<feature type="transmembrane region" description="Helical" evidence="6">
    <location>
        <begin position="191"/>
        <end position="211"/>
    </location>
</feature>
<keyword evidence="5 6" id="KW-0472">Membrane</keyword>
<feature type="transmembrane region" description="Helical" evidence="6">
    <location>
        <begin position="163"/>
        <end position="185"/>
    </location>
</feature>
<evidence type="ECO:0000256" key="4">
    <source>
        <dbReference type="ARBA" id="ARBA00022989"/>
    </source>
</evidence>
<dbReference type="PANTHER" id="PTHR30250">
    <property type="entry name" value="PST FAMILY PREDICTED COLANIC ACID TRANSPORTER"/>
    <property type="match status" value="1"/>
</dbReference>
<keyword evidence="4 6" id="KW-1133">Transmembrane helix</keyword>
<proteinExistence type="predicted"/>